<dbReference type="AlphaFoldDB" id="A0A8H7Y9N7"/>
<evidence type="ECO:0000313" key="2">
    <source>
        <dbReference type="EMBL" id="KAG5173889.1"/>
    </source>
</evidence>
<reference evidence="2" key="1">
    <citation type="submission" date="2021-02" db="EMBL/GenBank/DDBJ databases">
        <title>Psilocybe cubensis genome.</title>
        <authorList>
            <person name="Mckernan K.J."/>
            <person name="Crawford S."/>
            <person name="Trippe A."/>
            <person name="Kane L.T."/>
            <person name="Mclaughlin S."/>
        </authorList>
    </citation>
    <scope>NUCLEOTIDE SEQUENCE [LARGE SCALE GENOMIC DNA]</scope>
    <source>
        <strain evidence="2">MGC-MH-2018</strain>
    </source>
</reference>
<organism evidence="2">
    <name type="scientific">Psilocybe cubensis</name>
    <name type="common">Psychedelic mushroom</name>
    <name type="synonym">Stropharia cubensis</name>
    <dbReference type="NCBI Taxonomy" id="181762"/>
    <lineage>
        <taxon>Eukaryota</taxon>
        <taxon>Fungi</taxon>
        <taxon>Dikarya</taxon>
        <taxon>Basidiomycota</taxon>
        <taxon>Agaricomycotina</taxon>
        <taxon>Agaricomycetes</taxon>
        <taxon>Agaricomycetidae</taxon>
        <taxon>Agaricales</taxon>
        <taxon>Agaricineae</taxon>
        <taxon>Strophariaceae</taxon>
        <taxon>Psilocybe</taxon>
    </lineage>
</organism>
<gene>
    <name evidence="2" type="ORF">JR316_000547</name>
</gene>
<accession>A0A8H7Y9N7</accession>
<feature type="region of interest" description="Disordered" evidence="1">
    <location>
        <begin position="177"/>
        <end position="259"/>
    </location>
</feature>
<comment type="caution">
    <text evidence="2">The sequence shown here is derived from an EMBL/GenBank/DDBJ whole genome shotgun (WGS) entry which is preliminary data.</text>
</comment>
<feature type="compositionally biased region" description="Low complexity" evidence="1">
    <location>
        <begin position="32"/>
        <end position="46"/>
    </location>
</feature>
<proteinExistence type="predicted"/>
<name>A0A8H7Y9N7_PSICU</name>
<protein>
    <submittedName>
        <fullName evidence="2">Uncharacterized protein</fullName>
    </submittedName>
</protein>
<feature type="region of interest" description="Disordered" evidence="1">
    <location>
        <begin position="1"/>
        <end position="86"/>
    </location>
</feature>
<dbReference type="OrthoDB" id="9450131at2759"/>
<sequence>MPFKVTNPEYPPPHSPSSSSSSHPMPPDRASLHSSVSSSDHTAFSAPEPKISLDDVLPGYIDSGLVPPPEKGLPPLPRYEKQKSREDYDPYAGGCLKLTFLPLPLLPALPADPGQSSSSSHTHVYPLTTVGQLATALGPDNAPHTTEIETIPCSGVRIPFGPLKGLLAWRLVVRVPSPSSTKGKGRRWNARARKDHRRNSYHTDDPSNPMPPSKSASYSDSPMLEKRLSSKSTASLPMSYSRKLTSTPEPIPRPPVQGYPSITPSRYVAHVHSYSYSHPHPDPVQKSTHEVFPSDAVATNFILDTSLSYSIISRDTLIALGYPAHRFPAPALSNPHSPHWDDHNAESISVTLSVQNVLTKLRIARPGEASRLGVQYLHDAGVSVFFPRNGDGVGPVLYLESARLLKDVPRTITSLPGGHRGVGMPKITLQQRVRALFGLG</sequence>
<feature type="compositionally biased region" description="Polar residues" evidence="1">
    <location>
        <begin position="230"/>
        <end position="248"/>
    </location>
</feature>
<dbReference type="EMBL" id="JAFIQS010000001">
    <property type="protein sequence ID" value="KAG5173889.1"/>
    <property type="molecule type" value="Genomic_DNA"/>
</dbReference>
<feature type="compositionally biased region" description="Basic residues" evidence="1">
    <location>
        <begin position="183"/>
        <end position="200"/>
    </location>
</feature>
<evidence type="ECO:0000256" key="1">
    <source>
        <dbReference type="SAM" id="MobiDB-lite"/>
    </source>
</evidence>
<feature type="compositionally biased region" description="Pro residues" evidence="1">
    <location>
        <begin position="66"/>
        <end position="77"/>
    </location>
</feature>